<evidence type="ECO:0000313" key="3">
    <source>
        <dbReference type="Proteomes" id="UP001632038"/>
    </source>
</evidence>
<comment type="caution">
    <text evidence="2">The sequence shown here is derived from an EMBL/GenBank/DDBJ whole genome shotgun (WGS) entry which is preliminary data.</text>
</comment>
<gene>
    <name evidence="2" type="ORF">CASFOL_039325</name>
</gene>
<evidence type="ECO:0000256" key="1">
    <source>
        <dbReference type="SAM" id="MobiDB-lite"/>
    </source>
</evidence>
<dbReference type="AlphaFoldDB" id="A0ABD3BIT0"/>
<dbReference type="EMBL" id="JAVIJP010000087">
    <property type="protein sequence ID" value="KAL3616931.1"/>
    <property type="molecule type" value="Genomic_DNA"/>
</dbReference>
<feature type="region of interest" description="Disordered" evidence="1">
    <location>
        <begin position="1"/>
        <end position="54"/>
    </location>
</feature>
<proteinExistence type="predicted"/>
<sequence>MEKSRGETMVLSTGLKDSMEVDEDQEIVEEDDDDDDDDDDIDSDRDEEVAGFPF</sequence>
<evidence type="ECO:0000313" key="2">
    <source>
        <dbReference type="EMBL" id="KAL3616931.1"/>
    </source>
</evidence>
<keyword evidence="3" id="KW-1185">Reference proteome</keyword>
<organism evidence="2 3">
    <name type="scientific">Castilleja foliolosa</name>
    <dbReference type="NCBI Taxonomy" id="1961234"/>
    <lineage>
        <taxon>Eukaryota</taxon>
        <taxon>Viridiplantae</taxon>
        <taxon>Streptophyta</taxon>
        <taxon>Embryophyta</taxon>
        <taxon>Tracheophyta</taxon>
        <taxon>Spermatophyta</taxon>
        <taxon>Magnoliopsida</taxon>
        <taxon>eudicotyledons</taxon>
        <taxon>Gunneridae</taxon>
        <taxon>Pentapetalae</taxon>
        <taxon>asterids</taxon>
        <taxon>lamiids</taxon>
        <taxon>Lamiales</taxon>
        <taxon>Orobanchaceae</taxon>
        <taxon>Pedicularideae</taxon>
        <taxon>Castillejinae</taxon>
        <taxon>Castilleja</taxon>
    </lineage>
</organism>
<accession>A0ABD3BIT0</accession>
<feature type="compositionally biased region" description="Acidic residues" evidence="1">
    <location>
        <begin position="20"/>
        <end position="54"/>
    </location>
</feature>
<protein>
    <submittedName>
        <fullName evidence="2">Uncharacterized protein</fullName>
    </submittedName>
</protein>
<dbReference type="Proteomes" id="UP001632038">
    <property type="component" value="Unassembled WGS sequence"/>
</dbReference>
<name>A0ABD3BIT0_9LAMI</name>
<reference evidence="3" key="1">
    <citation type="journal article" date="2024" name="IScience">
        <title>Strigolactones Initiate the Formation of Haustorium-like Structures in Castilleja.</title>
        <authorList>
            <person name="Buerger M."/>
            <person name="Peterson D."/>
            <person name="Chory J."/>
        </authorList>
    </citation>
    <scope>NUCLEOTIDE SEQUENCE [LARGE SCALE GENOMIC DNA]</scope>
</reference>